<dbReference type="SUPFAM" id="SSF81324">
    <property type="entry name" value="Voltage-gated potassium channels"/>
    <property type="match status" value="1"/>
</dbReference>
<dbReference type="SUPFAM" id="SSF47473">
    <property type="entry name" value="EF-hand"/>
    <property type="match status" value="1"/>
</dbReference>
<feature type="region of interest" description="Disordered" evidence="8">
    <location>
        <begin position="1552"/>
        <end position="1590"/>
    </location>
</feature>
<feature type="domain" description="EF-hand" evidence="10">
    <location>
        <begin position="1947"/>
        <end position="1982"/>
    </location>
</feature>
<dbReference type="SUPFAM" id="SSF49265">
    <property type="entry name" value="Fibronectin type III"/>
    <property type="match status" value="7"/>
</dbReference>
<dbReference type="Gene3D" id="1.20.120.350">
    <property type="entry name" value="Voltage-gated potassium channels. Chain C"/>
    <property type="match status" value="1"/>
</dbReference>
<feature type="transmembrane region" description="Helical" evidence="9">
    <location>
        <begin position="1763"/>
        <end position="1791"/>
    </location>
</feature>
<evidence type="ECO:0000256" key="9">
    <source>
        <dbReference type="SAM" id="Phobius"/>
    </source>
</evidence>
<evidence type="ECO:0000256" key="6">
    <source>
        <dbReference type="ARBA" id="ARBA00023136"/>
    </source>
</evidence>
<keyword evidence="7" id="KW-0175">Coiled coil</keyword>
<gene>
    <name evidence="12" type="ORF">SCF082_LOCUS26753</name>
</gene>
<feature type="region of interest" description="Disordered" evidence="8">
    <location>
        <begin position="1515"/>
        <end position="1534"/>
    </location>
</feature>
<dbReference type="InterPro" id="IPR050964">
    <property type="entry name" value="Striated_Muscle_Regulatory"/>
</dbReference>
<feature type="compositionally biased region" description="Basic and acidic residues" evidence="8">
    <location>
        <begin position="1552"/>
        <end position="1564"/>
    </location>
</feature>
<evidence type="ECO:0000256" key="8">
    <source>
        <dbReference type="SAM" id="MobiDB-lite"/>
    </source>
</evidence>
<name>A0ABP0M8P1_9DINO</name>
<sequence length="2053" mass="224988">SLLNISSNLSQPLELAISAISELGEGPLSPWLSLAKLALPPLPPRPSIQSSSDTQIVVEWSLDRGKERGAYHTGYYVYVSVDGTTWPDEDTGYIATWQDEFTTQYTMDCTLSASLGGQSRSKQFLWFKVAARSAVGRGPLSTAVARRCSGTPSAPLNLTLNSSSFAADGIGWSLITWEEPSELHDAVLLGYQVYVDANTADAQDLYTLLDVIEDPAQRLFKHQDVVQGQSYKYKVTAVSETGEGTASVVTLVPAVVPLEPPAPVLLDDCTMAWLAENGTTKALCSIAQRYQLAVASVDLRDSADINAPRVNPFVTVVAGTVMTVSEEVYSADGRIYLNLPDLGGWLWDDTPLDPGNPLAYRLPTLKFSWTWYDDEVRALGGQPLTAWHVYRSGDGVQWDAATELAASARNASYDCEVAQVGLPFWVRVAAVNSIGEGPASDALKLRCALPPGMQPAPSQLDGDLNSIIVGFDPQNLHGAELFFHRLTYALSDDLEGILAPTQLDVPGAEQRVNISGLLPFATYVVKVQAITEAGTSLDPGWQSNMSTGSVVLLPPPSYLSSDGSFLQLSLSNLSDREWPEGERPGYNVYLTADDRAWPATPWAVADSWIFEHDCSRTPDYTQLDGNGDPAIVDQSYNFVYARVSLSTATGLGYWSDAATFYCSPLPAQPALEVLNSDAEQITLQWPNPELYGAPLVGYNIYMDNGMGGELTFYKHVSAQEVALDETNNTVMLSLHPLPTGRWFRVNVTVATEAGESPGQQVDALTCDAPPTPEVLRLSTSTSLILRWNASVGSPVCAVHGYEVISEVLNSSSEVNASLVLLSYSGLAPNDLEYQVDNLISEAEYRFRVVASVAYGTSASGWAVATAAGVPEKMEPVRHLLNLSFSSAIYLEWTPPNMNGGTPVGYALRRDDGPGTAWRDMDCMAVDCSSGCELHSVHRVPGATGCYVSGLQPDGLYRFAIRAVNAYGAGPLSEEALVTVGALPNVRAPQLVKASYENCTMIWEWLPAIENGKLVHSYDLQVEDANASGVAPLLITLDGNASAPVRTTTATVSSDTWRDAVPGRSYRAALRARSDEAISEWSEWSESRFCISEPGLPNPPQRDWSVTVKAGRVQLLWDTVTAEMAGDDDLSELGVSYEIWGRPYPQGDQTSWRRLHHLMAHEGAPAVAIDTFFETAVTAVWAFKLRIGNRNGYGPFSQEVWLSTGQLPSEPVALSASVALNGQIALTWRAPVSDGYLPLTGYQARCGSGGWEEVANTEFSHQMLFSPPSGLVTCELRAVNAVGASLAAQSFVTCLAVPRRVSGGFDGRASDEGLDEAHLFAPGRTANRAPKEDRRDEVERLRADNRTLKLEQAMSKVEQLELENDQLSRQINELKAAQIYMSSALEETKLPKKARRLASEAIRKTKILVYPHRRMIAVMAREKKSVNFDEVRSVLVVPRPEYIEERRERTRSGAPHRTSGDPIAPEASAIGVNQFAEESESGGTRRFPVDRMSAMTPPFGSASRGRDRPVWELAPAMLGGGAPRAPNGPRSPNHSDLRRAELEEAKVTTNEVRRELSFKRHERQGDAASQNESLAASKWLSSDEGATGEREGLTDMTKGVVFKSLAMIAIVANTLYLGWAADFNVKNSYRKLRQQPIEEKSTAVDWGARSEDHPVFACDGVAGWFAIEIIIRAAAEKIQFITGSDEKFWNALDVFLVTESLITLTWDFGAGSSFALLRIVRVFRLVRIVRLVRTVQVGLTEVTPLGDERGERGERGKERRGTMIFAMLNSFADLLWALQVVLLIVFVFSLIFNNAAWRALQATRGSGAKRVRSRHEFHVRKNVVESRILVGHGAVSGGNDWMFYAELLKDLSPGMGEFYFLVFNFYIAFCVVGLFNVVTGVFVDSAVCTRTEDEIVQGYLDEMKSMTESIKGFLKKADKDASGTLTYEEFQAHMSNPVVKAYFSGLDIDPDETKIIFTLLDSDCNGDIDIEEFVHGTMKLKGYATKLDVMALMYDATRQSIRFDALCEFVESRLEVEGRGTSRDRGEIEGVRRDVRRHAFVLGLEQLRKRGRCL</sequence>
<dbReference type="PANTHER" id="PTHR13817">
    <property type="entry name" value="TITIN"/>
    <property type="match status" value="1"/>
</dbReference>
<dbReference type="InterPro" id="IPR018247">
    <property type="entry name" value="EF_Hand_1_Ca_BS"/>
</dbReference>
<dbReference type="CDD" id="cd00063">
    <property type="entry name" value="FN3"/>
    <property type="match status" value="5"/>
</dbReference>
<dbReference type="Pfam" id="PF00520">
    <property type="entry name" value="Ion_trans"/>
    <property type="match status" value="1"/>
</dbReference>
<evidence type="ECO:0000256" key="7">
    <source>
        <dbReference type="SAM" id="Coils"/>
    </source>
</evidence>
<feature type="domain" description="Fibronectin type-III" evidence="11">
    <location>
        <begin position="154"/>
        <end position="259"/>
    </location>
</feature>
<evidence type="ECO:0000313" key="13">
    <source>
        <dbReference type="Proteomes" id="UP001642464"/>
    </source>
</evidence>
<dbReference type="SMART" id="SM00054">
    <property type="entry name" value="EFh"/>
    <property type="match status" value="2"/>
</dbReference>
<keyword evidence="3" id="KW-0677">Repeat</keyword>
<reference evidence="12 13" key="1">
    <citation type="submission" date="2024-02" db="EMBL/GenBank/DDBJ databases">
        <authorList>
            <person name="Chen Y."/>
            <person name="Shah S."/>
            <person name="Dougan E. K."/>
            <person name="Thang M."/>
            <person name="Chan C."/>
        </authorList>
    </citation>
    <scope>NUCLEOTIDE SEQUENCE [LARGE SCALE GENOMIC DNA]</scope>
</reference>
<dbReference type="SMART" id="SM00060">
    <property type="entry name" value="FN3"/>
    <property type="match status" value="7"/>
</dbReference>
<dbReference type="InterPro" id="IPR003961">
    <property type="entry name" value="FN3_dom"/>
</dbReference>
<dbReference type="InterPro" id="IPR011992">
    <property type="entry name" value="EF-hand-dom_pair"/>
</dbReference>
<feature type="transmembrane region" description="Helical" evidence="9">
    <location>
        <begin position="1857"/>
        <end position="1882"/>
    </location>
</feature>
<keyword evidence="5 9" id="KW-1133">Transmembrane helix</keyword>
<evidence type="ECO:0000313" key="12">
    <source>
        <dbReference type="EMBL" id="CAK9047862.1"/>
    </source>
</evidence>
<dbReference type="InterPro" id="IPR027359">
    <property type="entry name" value="Volt_channel_dom_sf"/>
</dbReference>
<dbReference type="InterPro" id="IPR005821">
    <property type="entry name" value="Ion_trans_dom"/>
</dbReference>
<accession>A0ABP0M8P1</accession>
<evidence type="ECO:0000259" key="11">
    <source>
        <dbReference type="PROSITE" id="PS50853"/>
    </source>
</evidence>
<evidence type="ECO:0000256" key="2">
    <source>
        <dbReference type="ARBA" id="ARBA00022692"/>
    </source>
</evidence>
<dbReference type="Pfam" id="PF13499">
    <property type="entry name" value="EF-hand_7"/>
    <property type="match status" value="1"/>
</dbReference>
<dbReference type="InterPro" id="IPR036116">
    <property type="entry name" value="FN3_sf"/>
</dbReference>
<proteinExistence type="predicted"/>
<feature type="domain" description="Fibronectin type-III" evidence="11">
    <location>
        <begin position="769"/>
        <end position="872"/>
    </location>
</feature>
<keyword evidence="13" id="KW-1185">Reference proteome</keyword>
<dbReference type="PROSITE" id="PS50853">
    <property type="entry name" value="FN3"/>
    <property type="match status" value="5"/>
</dbReference>
<dbReference type="Gene3D" id="1.10.238.10">
    <property type="entry name" value="EF-hand"/>
    <property type="match status" value="1"/>
</dbReference>
<feature type="region of interest" description="Disordered" evidence="8">
    <location>
        <begin position="1445"/>
        <end position="1507"/>
    </location>
</feature>
<dbReference type="PROSITE" id="PS00018">
    <property type="entry name" value="EF_HAND_1"/>
    <property type="match status" value="2"/>
</dbReference>
<evidence type="ECO:0000259" key="10">
    <source>
        <dbReference type="PROSITE" id="PS50222"/>
    </source>
</evidence>
<evidence type="ECO:0000256" key="5">
    <source>
        <dbReference type="ARBA" id="ARBA00022989"/>
    </source>
</evidence>
<dbReference type="Pfam" id="PF00041">
    <property type="entry name" value="fn3"/>
    <property type="match status" value="1"/>
</dbReference>
<keyword evidence="4" id="KW-0106">Calcium</keyword>
<feature type="coiled-coil region" evidence="7">
    <location>
        <begin position="1330"/>
        <end position="1376"/>
    </location>
</feature>
<dbReference type="CDD" id="cd00051">
    <property type="entry name" value="EFh"/>
    <property type="match status" value="1"/>
</dbReference>
<protein>
    <submittedName>
        <fullName evidence="12">Fibronectin type III domain-containing protein 3B (Factor for adipocyte differentiation 104) (HCV NS5A-binding protein 37)</fullName>
    </submittedName>
</protein>
<feature type="non-terminal residue" evidence="12">
    <location>
        <position position="1"/>
    </location>
</feature>
<comment type="subcellular location">
    <subcellularLocation>
        <location evidence="1">Membrane</location>
        <topology evidence="1">Multi-pass membrane protein</topology>
    </subcellularLocation>
</comment>
<keyword evidence="6 9" id="KW-0472">Membrane</keyword>
<feature type="compositionally biased region" description="Low complexity" evidence="8">
    <location>
        <begin position="1522"/>
        <end position="1531"/>
    </location>
</feature>
<dbReference type="Gene3D" id="2.60.40.10">
    <property type="entry name" value="Immunoglobulins"/>
    <property type="match status" value="7"/>
</dbReference>
<feature type="domain" description="Fibronectin type-III" evidence="11">
    <location>
        <begin position="1206"/>
        <end position="1298"/>
    </location>
</feature>
<dbReference type="PANTHER" id="PTHR13817:SF166">
    <property type="entry name" value="NEURONAL IGCAM-RELATED"/>
    <property type="match status" value="1"/>
</dbReference>
<organism evidence="12 13">
    <name type="scientific">Durusdinium trenchii</name>
    <dbReference type="NCBI Taxonomy" id="1381693"/>
    <lineage>
        <taxon>Eukaryota</taxon>
        <taxon>Sar</taxon>
        <taxon>Alveolata</taxon>
        <taxon>Dinophyceae</taxon>
        <taxon>Suessiales</taxon>
        <taxon>Symbiodiniaceae</taxon>
        <taxon>Durusdinium</taxon>
    </lineage>
</organism>
<evidence type="ECO:0000256" key="3">
    <source>
        <dbReference type="ARBA" id="ARBA00022737"/>
    </source>
</evidence>
<feature type="domain" description="Fibronectin type-III" evidence="11">
    <location>
        <begin position="451"/>
        <end position="556"/>
    </location>
</feature>
<comment type="caution">
    <text evidence="12">The sequence shown here is derived from an EMBL/GenBank/DDBJ whole genome shotgun (WGS) entry which is preliminary data.</text>
</comment>
<feature type="domain" description="Fibronectin type-III" evidence="11">
    <location>
        <begin position="874"/>
        <end position="984"/>
    </location>
</feature>
<evidence type="ECO:0000256" key="4">
    <source>
        <dbReference type="ARBA" id="ARBA00022837"/>
    </source>
</evidence>
<dbReference type="InterPro" id="IPR013783">
    <property type="entry name" value="Ig-like_fold"/>
</dbReference>
<dbReference type="PROSITE" id="PS50222">
    <property type="entry name" value="EF_HAND_2"/>
    <property type="match status" value="2"/>
</dbReference>
<dbReference type="Proteomes" id="UP001642464">
    <property type="component" value="Unassembled WGS sequence"/>
</dbReference>
<evidence type="ECO:0000256" key="1">
    <source>
        <dbReference type="ARBA" id="ARBA00004141"/>
    </source>
</evidence>
<dbReference type="EMBL" id="CAXAMM010020424">
    <property type="protein sequence ID" value="CAK9047862.1"/>
    <property type="molecule type" value="Genomic_DNA"/>
</dbReference>
<feature type="domain" description="EF-hand" evidence="10">
    <location>
        <begin position="1904"/>
        <end position="1939"/>
    </location>
</feature>
<dbReference type="InterPro" id="IPR002048">
    <property type="entry name" value="EF_hand_dom"/>
</dbReference>
<dbReference type="CDD" id="cd14686">
    <property type="entry name" value="bZIP"/>
    <property type="match status" value="1"/>
</dbReference>
<keyword evidence="2 9" id="KW-0812">Transmembrane</keyword>